<organism evidence="2 3">
    <name type="scientific">Paenibacillus sambharensis</name>
    <dbReference type="NCBI Taxonomy" id="1803190"/>
    <lineage>
        <taxon>Bacteria</taxon>
        <taxon>Bacillati</taxon>
        <taxon>Bacillota</taxon>
        <taxon>Bacilli</taxon>
        <taxon>Bacillales</taxon>
        <taxon>Paenibacillaceae</taxon>
        <taxon>Paenibacillus</taxon>
    </lineage>
</organism>
<name>A0A2W1LAV5_9BACL</name>
<keyword evidence="1" id="KW-1133">Transmembrane helix</keyword>
<dbReference type="Proteomes" id="UP000249522">
    <property type="component" value="Unassembled WGS sequence"/>
</dbReference>
<evidence type="ECO:0000256" key="1">
    <source>
        <dbReference type="SAM" id="Phobius"/>
    </source>
</evidence>
<dbReference type="OrthoDB" id="2626715at2"/>
<feature type="transmembrane region" description="Helical" evidence="1">
    <location>
        <begin position="92"/>
        <end position="113"/>
    </location>
</feature>
<reference evidence="2 3" key="1">
    <citation type="submission" date="2018-06" db="EMBL/GenBank/DDBJ databases">
        <title>Paenibacillus imtechensis sp. nov.</title>
        <authorList>
            <person name="Pinnaka A.K."/>
            <person name="Singh H."/>
            <person name="Kaur M."/>
        </authorList>
    </citation>
    <scope>NUCLEOTIDE SEQUENCE [LARGE SCALE GENOMIC DNA]</scope>
    <source>
        <strain evidence="2 3">SMB1</strain>
    </source>
</reference>
<accession>A0A2W1LAV5</accession>
<feature type="transmembrane region" description="Helical" evidence="1">
    <location>
        <begin position="125"/>
        <end position="143"/>
    </location>
</feature>
<feature type="transmembrane region" description="Helical" evidence="1">
    <location>
        <begin position="31"/>
        <end position="48"/>
    </location>
</feature>
<dbReference type="AlphaFoldDB" id="A0A2W1LAV5"/>
<feature type="transmembrane region" description="Helical" evidence="1">
    <location>
        <begin position="60"/>
        <end position="86"/>
    </location>
</feature>
<dbReference type="RefSeq" id="WP_111146899.1">
    <property type="nucleotide sequence ID" value="NZ_QKRB01000044.1"/>
</dbReference>
<evidence type="ECO:0000313" key="2">
    <source>
        <dbReference type="EMBL" id="PZD95270.1"/>
    </source>
</evidence>
<keyword evidence="1" id="KW-0812">Transmembrane</keyword>
<keyword evidence="3" id="KW-1185">Reference proteome</keyword>
<dbReference type="EMBL" id="QKRB01000044">
    <property type="protein sequence ID" value="PZD95270.1"/>
    <property type="molecule type" value="Genomic_DNA"/>
</dbReference>
<protein>
    <submittedName>
        <fullName evidence="2">Uncharacterized protein</fullName>
    </submittedName>
</protein>
<comment type="caution">
    <text evidence="2">The sequence shown here is derived from an EMBL/GenBank/DDBJ whole genome shotgun (WGS) entry which is preliminary data.</text>
</comment>
<gene>
    <name evidence="2" type="ORF">DNH61_11990</name>
</gene>
<keyword evidence="1" id="KW-0472">Membrane</keyword>
<proteinExistence type="predicted"/>
<evidence type="ECO:0000313" key="3">
    <source>
        <dbReference type="Proteomes" id="UP000249522"/>
    </source>
</evidence>
<sequence>MSFVVMFVAAWLSSFILYSMNKSLSVAENVFVYLIILAIGLNISWFVAEEFKLVDITRNGLSYTGFLIYRTVTFPILYVIMLNAAFKSGKTAGALLSACAVVAVILSLNGLMLFYEAFIYKKWNLFYDAVIIILLQAVSYGLLKLYRKAMYRGGDVR</sequence>